<evidence type="ECO:0000313" key="8">
    <source>
        <dbReference type="EMBL" id="KAJ4331813.1"/>
    </source>
</evidence>
<dbReference type="PANTHER" id="PTHR19139">
    <property type="entry name" value="AQUAPORIN TRANSPORTER"/>
    <property type="match status" value="1"/>
</dbReference>
<dbReference type="EMBL" id="JAPEUV010000137">
    <property type="protein sequence ID" value="KAJ4331813.1"/>
    <property type="molecule type" value="Genomic_DNA"/>
</dbReference>
<accession>A0A9W9BXJ7</accession>
<comment type="similarity">
    <text evidence="2 6">Belongs to the MIP/aquaporin (TC 1.A.8) family.</text>
</comment>
<evidence type="ECO:0000256" key="1">
    <source>
        <dbReference type="ARBA" id="ARBA00004141"/>
    </source>
</evidence>
<feature type="transmembrane region" description="Helical" evidence="7">
    <location>
        <begin position="71"/>
        <end position="94"/>
    </location>
</feature>
<comment type="subcellular location">
    <subcellularLocation>
        <location evidence="1">Membrane</location>
        <topology evidence="1">Multi-pass membrane protein</topology>
    </subcellularLocation>
</comment>
<evidence type="ECO:0000256" key="6">
    <source>
        <dbReference type="RuleBase" id="RU000477"/>
    </source>
</evidence>
<dbReference type="OrthoDB" id="3222at2759"/>
<evidence type="ECO:0000313" key="9">
    <source>
        <dbReference type="Proteomes" id="UP001140562"/>
    </source>
</evidence>
<organism evidence="8 9">
    <name type="scientific">Didymella glomerata</name>
    <dbReference type="NCBI Taxonomy" id="749621"/>
    <lineage>
        <taxon>Eukaryota</taxon>
        <taxon>Fungi</taxon>
        <taxon>Dikarya</taxon>
        <taxon>Ascomycota</taxon>
        <taxon>Pezizomycotina</taxon>
        <taxon>Dothideomycetes</taxon>
        <taxon>Pleosporomycetidae</taxon>
        <taxon>Pleosporales</taxon>
        <taxon>Pleosporineae</taxon>
        <taxon>Didymellaceae</taxon>
        <taxon>Didymella</taxon>
    </lineage>
</organism>
<dbReference type="Gene3D" id="1.20.1080.10">
    <property type="entry name" value="Glycerol uptake facilitator protein"/>
    <property type="match status" value="1"/>
</dbReference>
<dbReference type="AlphaFoldDB" id="A0A9W9BXJ7"/>
<dbReference type="GO" id="GO:0005886">
    <property type="term" value="C:plasma membrane"/>
    <property type="evidence" value="ECO:0007669"/>
    <property type="project" value="TreeGrafter"/>
</dbReference>
<dbReference type="Proteomes" id="UP001140562">
    <property type="component" value="Unassembled WGS sequence"/>
</dbReference>
<dbReference type="GO" id="GO:0015250">
    <property type="term" value="F:water channel activity"/>
    <property type="evidence" value="ECO:0007669"/>
    <property type="project" value="TreeGrafter"/>
</dbReference>
<keyword evidence="3 6" id="KW-0812">Transmembrane</keyword>
<dbReference type="PRINTS" id="PR00783">
    <property type="entry name" value="MINTRINSICP"/>
</dbReference>
<feature type="transmembrane region" description="Helical" evidence="7">
    <location>
        <begin position="106"/>
        <end position="125"/>
    </location>
</feature>
<sequence>MSTTNAPPDPPSWRRPLRYFNRMPLLPSHRKELSLTTSRGNLYLITQFKERLPMPVRNRAIAMLSEFVGTFFFMFVGLAGNSVVVSDAAVAIQFAGGDLRANPAKLLFTAMVWGLSVIVNAWAFFRISGGLFNPAVTMAMMFIRAVPPVDGLCDMVAQLVASVLASGVCYALLPEGALAATELGSQTSVTQGVFIEAILTARLVIAVFMLAAEKHKATYIAPVGIGLCVFACTLTGAAYTGASLNPARSFAVNVVNGQFQGYHWIYWVGPALGALLATGFYLLIRKLEYWTIDSGADSYQSKIGEELIALQQKKD</sequence>
<feature type="transmembrane region" description="Helical" evidence="7">
    <location>
        <begin position="219"/>
        <end position="244"/>
    </location>
</feature>
<proteinExistence type="inferred from homology"/>
<evidence type="ECO:0000256" key="5">
    <source>
        <dbReference type="ARBA" id="ARBA00023136"/>
    </source>
</evidence>
<keyword evidence="5 7" id="KW-0472">Membrane</keyword>
<gene>
    <name evidence="8" type="primary">AQY1_5</name>
    <name evidence="8" type="ORF">N0V87_008859</name>
</gene>
<evidence type="ECO:0000256" key="2">
    <source>
        <dbReference type="ARBA" id="ARBA00006175"/>
    </source>
</evidence>
<keyword evidence="9" id="KW-1185">Reference proteome</keyword>
<evidence type="ECO:0000256" key="7">
    <source>
        <dbReference type="SAM" id="Phobius"/>
    </source>
</evidence>
<keyword evidence="4 7" id="KW-1133">Transmembrane helix</keyword>
<dbReference type="SUPFAM" id="SSF81338">
    <property type="entry name" value="Aquaporin-like"/>
    <property type="match status" value="1"/>
</dbReference>
<evidence type="ECO:0000256" key="3">
    <source>
        <dbReference type="ARBA" id="ARBA00022692"/>
    </source>
</evidence>
<keyword evidence="6" id="KW-0813">Transport</keyword>
<name>A0A9W9BXJ7_9PLEO</name>
<feature type="transmembrane region" description="Helical" evidence="7">
    <location>
        <begin position="193"/>
        <end position="212"/>
    </location>
</feature>
<dbReference type="PANTHER" id="PTHR19139:SF199">
    <property type="entry name" value="MIP17260P"/>
    <property type="match status" value="1"/>
</dbReference>
<dbReference type="InterPro" id="IPR034294">
    <property type="entry name" value="Aquaporin_transptr"/>
</dbReference>
<dbReference type="InterPro" id="IPR023271">
    <property type="entry name" value="Aquaporin-like"/>
</dbReference>
<evidence type="ECO:0000256" key="4">
    <source>
        <dbReference type="ARBA" id="ARBA00022989"/>
    </source>
</evidence>
<feature type="transmembrane region" description="Helical" evidence="7">
    <location>
        <begin position="264"/>
        <end position="284"/>
    </location>
</feature>
<dbReference type="InterPro" id="IPR000425">
    <property type="entry name" value="MIP"/>
</dbReference>
<dbReference type="Pfam" id="PF00230">
    <property type="entry name" value="MIP"/>
    <property type="match status" value="1"/>
</dbReference>
<comment type="caution">
    <text evidence="8">The sequence shown here is derived from an EMBL/GenBank/DDBJ whole genome shotgun (WGS) entry which is preliminary data.</text>
</comment>
<protein>
    <submittedName>
        <fullName evidence="8">Aquaporin-1</fullName>
    </submittedName>
</protein>
<reference evidence="8" key="1">
    <citation type="submission" date="2022-10" db="EMBL/GenBank/DDBJ databases">
        <title>Tapping the CABI collections for fungal endophytes: first genome assemblies for Collariella, Neodidymelliopsis, Ascochyta clinopodiicola, Didymella pomorum, Didymosphaeria variabile, Neocosmospora piperis and Neocucurbitaria cava.</title>
        <authorList>
            <person name="Hill R."/>
        </authorList>
    </citation>
    <scope>NUCLEOTIDE SEQUENCE</scope>
    <source>
        <strain evidence="8">IMI 360193</strain>
    </source>
</reference>